<dbReference type="AlphaFoldDB" id="A0A2B7YQQ6"/>
<dbReference type="EMBL" id="PDNA01000026">
    <property type="protein sequence ID" value="PGH23218.1"/>
    <property type="molecule type" value="Genomic_DNA"/>
</dbReference>
<feature type="transmembrane region" description="Helical" evidence="4">
    <location>
        <begin position="371"/>
        <end position="389"/>
    </location>
</feature>
<evidence type="ECO:0000256" key="1">
    <source>
        <dbReference type="ARBA" id="ARBA00010118"/>
    </source>
</evidence>
<accession>A0A2B7YQQ6</accession>
<sequence>MELTNKGNQERSMTASQSSKRPVHSATILLVFAGLSLLAFNRFASIFPRNNDAESHDVSIDLSNDLLYASIGSTQALEKLRKLANKRVWKIWVTIVPAACALALRIEIFRQLLQRTECASSTIPGSLPLLLSIYEYWRTRQSKSGRSFENYESESNRNLLSSIFASTLFLFAAFLFSSLGAGWESTYICSSVEERALQTTALQCFGVLLDAAILAVAADVSRAPIETKDGKRVPTTTTWGCLVLGAAGLWLLVGCIIFILNPEDREWLLSLPASYITSVLKQCLLYTILIISAAKTINQLGAASLSYLLSFSFVGVSQISKLWDSQPLFPAVSVSKALSAILLFHVASYWYYRCNQTTGTDSKKLSASKGWTRLFILTSSCASLCLVFFQQTRVSYHPIDALISYAQNDHTEWAKKASVSQNLKEAVREYERRYKQHPPPGFDIWYEYAVNRSSLIIDDYDQIYEDLLPFWSLAPKELRELTNSMVSNSWNGVSAVIVRNGKAEPQEKILPTHRWMVEGIARMMIPFAQYLPDMDVAFNLNDECRVAVPWEKATASQNLAIHNRNNAKDGKRKTWSENRGPSWPPIRDLKGDSHGTFVDHSFERIFESLARPLCPPSSKVRSSSVWNKRALCLDCVEPHSIDQFLKNWTLASDICHQPDLAFLHGFFLSPASFKVSQVLLPVFSQSKVSGFADILYPSSWNYVDKVKYDPSDDHLDTVYSKKDPTLFWRGTTSEGVSNNGVWQGMTRQRLLHLANNQSLSQVSVLLPSATNPNSYKYTIMDSQAPRTALDIKTSIHIAEEVVRCWGKDCETQTKEFGTVPRSDFQEHWKYRFLFDMDGAAFSGRFIPFLQSHSLPFRTALFRTWIDRRLTPWLHFVPINLRLHDVWSVLAYFSGARTKSADGKTKHVLMQAHDKEGERIAEEGRNWAEKTLRKEDMEIYFFRLLLEWGRLTDDRRAELRFTI</sequence>
<feature type="transmembrane region" description="Helical" evidence="4">
    <location>
        <begin position="88"/>
        <end position="106"/>
    </location>
</feature>
<dbReference type="InterPro" id="IPR051091">
    <property type="entry name" value="O-Glucosyltr/Glycosyltrsf_90"/>
</dbReference>
<gene>
    <name evidence="6" type="ORF">AJ80_02634</name>
</gene>
<organism evidence="6 7">
    <name type="scientific">Polytolypa hystricis (strain UAMH7299)</name>
    <dbReference type="NCBI Taxonomy" id="1447883"/>
    <lineage>
        <taxon>Eukaryota</taxon>
        <taxon>Fungi</taxon>
        <taxon>Dikarya</taxon>
        <taxon>Ascomycota</taxon>
        <taxon>Pezizomycotina</taxon>
        <taxon>Eurotiomycetes</taxon>
        <taxon>Eurotiomycetidae</taxon>
        <taxon>Onygenales</taxon>
        <taxon>Onygenales incertae sedis</taxon>
        <taxon>Polytolypa</taxon>
    </lineage>
</organism>
<dbReference type="Pfam" id="PF05686">
    <property type="entry name" value="Glyco_transf_90"/>
    <property type="match status" value="1"/>
</dbReference>
<protein>
    <recommendedName>
        <fullName evidence="5">Glycosyl transferase CAP10 domain-containing protein</fullName>
    </recommendedName>
</protein>
<comment type="similarity">
    <text evidence="1">Belongs to the glycosyltransferase 90 family.</text>
</comment>
<feature type="domain" description="Glycosyl transferase CAP10" evidence="5">
    <location>
        <begin position="656"/>
        <end position="954"/>
    </location>
</feature>
<evidence type="ECO:0000256" key="3">
    <source>
        <dbReference type="SAM" id="MobiDB-lite"/>
    </source>
</evidence>
<keyword evidence="7" id="KW-1185">Reference proteome</keyword>
<dbReference type="PANTHER" id="PTHR12203:SF35">
    <property type="entry name" value="PROTEIN O-GLUCOSYLTRANSFERASE 1"/>
    <property type="match status" value="1"/>
</dbReference>
<feature type="transmembrane region" description="Helical" evidence="4">
    <location>
        <begin position="23"/>
        <end position="40"/>
    </location>
</feature>
<feature type="transmembrane region" description="Helical" evidence="4">
    <location>
        <begin position="158"/>
        <end position="180"/>
    </location>
</feature>
<feature type="transmembrane region" description="Helical" evidence="4">
    <location>
        <begin position="239"/>
        <end position="260"/>
    </location>
</feature>
<comment type="caution">
    <text evidence="6">The sequence shown here is derived from an EMBL/GenBank/DDBJ whole genome shotgun (WGS) entry which is preliminary data.</text>
</comment>
<evidence type="ECO:0000313" key="6">
    <source>
        <dbReference type="EMBL" id="PGH23218.1"/>
    </source>
</evidence>
<feature type="compositionally biased region" description="Basic and acidic residues" evidence="3">
    <location>
        <begin position="567"/>
        <end position="576"/>
    </location>
</feature>
<feature type="transmembrane region" description="Helical" evidence="4">
    <location>
        <begin position="272"/>
        <end position="293"/>
    </location>
</feature>
<feature type="transmembrane region" description="Helical" evidence="4">
    <location>
        <begin position="305"/>
        <end position="323"/>
    </location>
</feature>
<evidence type="ECO:0000256" key="2">
    <source>
        <dbReference type="ARBA" id="ARBA00022679"/>
    </source>
</evidence>
<evidence type="ECO:0000313" key="7">
    <source>
        <dbReference type="Proteomes" id="UP000224634"/>
    </source>
</evidence>
<dbReference type="Proteomes" id="UP000224634">
    <property type="component" value="Unassembled WGS sequence"/>
</dbReference>
<dbReference type="InterPro" id="IPR006598">
    <property type="entry name" value="CAP10"/>
</dbReference>
<feature type="transmembrane region" description="Helical" evidence="4">
    <location>
        <begin position="329"/>
        <end position="351"/>
    </location>
</feature>
<keyword evidence="2" id="KW-0808">Transferase</keyword>
<name>A0A2B7YQQ6_POLH7</name>
<keyword evidence="4" id="KW-1133">Transmembrane helix</keyword>
<evidence type="ECO:0000259" key="5">
    <source>
        <dbReference type="SMART" id="SM00672"/>
    </source>
</evidence>
<dbReference type="PANTHER" id="PTHR12203">
    <property type="entry name" value="KDEL LYS-ASP-GLU-LEU CONTAINING - RELATED"/>
    <property type="match status" value="1"/>
</dbReference>
<reference evidence="6 7" key="1">
    <citation type="submission" date="2017-10" db="EMBL/GenBank/DDBJ databases">
        <title>Comparative genomics in systemic dimorphic fungi from Ajellomycetaceae.</title>
        <authorList>
            <person name="Munoz J.F."/>
            <person name="Mcewen J.G."/>
            <person name="Clay O.K."/>
            <person name="Cuomo C.A."/>
        </authorList>
    </citation>
    <scope>NUCLEOTIDE SEQUENCE [LARGE SCALE GENOMIC DNA]</scope>
    <source>
        <strain evidence="6 7">UAMH7299</strain>
    </source>
</reference>
<feature type="transmembrane region" description="Helical" evidence="4">
    <location>
        <begin position="200"/>
        <end position="218"/>
    </location>
</feature>
<dbReference type="SMART" id="SM00672">
    <property type="entry name" value="CAP10"/>
    <property type="match status" value="1"/>
</dbReference>
<dbReference type="GO" id="GO:0016740">
    <property type="term" value="F:transferase activity"/>
    <property type="evidence" value="ECO:0007669"/>
    <property type="project" value="UniProtKB-KW"/>
</dbReference>
<proteinExistence type="inferred from homology"/>
<evidence type="ECO:0000256" key="4">
    <source>
        <dbReference type="SAM" id="Phobius"/>
    </source>
</evidence>
<keyword evidence="4" id="KW-0472">Membrane</keyword>
<feature type="region of interest" description="Disordered" evidence="3">
    <location>
        <begin position="567"/>
        <end position="586"/>
    </location>
</feature>
<keyword evidence="4" id="KW-0812">Transmembrane</keyword>
<dbReference type="OrthoDB" id="541052at2759"/>